<accession>A0A4Y2HXP8</accession>
<comment type="caution">
    <text evidence="9">The sequence shown here is derived from an EMBL/GenBank/DDBJ whole genome shotgun (WGS) entry which is preliminary data.</text>
</comment>
<proteinExistence type="inferred from homology"/>
<reference evidence="9 10" key="1">
    <citation type="journal article" date="2019" name="Sci. Rep.">
        <title>Orb-weaving spider Araneus ventricosus genome elucidates the spidroin gene catalogue.</title>
        <authorList>
            <person name="Kono N."/>
            <person name="Nakamura H."/>
            <person name="Ohtoshi R."/>
            <person name="Moran D.A.P."/>
            <person name="Shinohara A."/>
            <person name="Yoshida Y."/>
            <person name="Fujiwara M."/>
            <person name="Mori M."/>
            <person name="Tomita M."/>
            <person name="Arakawa K."/>
        </authorList>
    </citation>
    <scope>NUCLEOTIDE SEQUENCE [LARGE SCALE GENOMIC DNA]</scope>
</reference>
<evidence type="ECO:0000259" key="8">
    <source>
        <dbReference type="Pfam" id="PF02784"/>
    </source>
</evidence>
<comment type="cofactor">
    <cofactor evidence="1 7">
        <name>pyridoxal 5'-phosphate</name>
        <dbReference type="ChEBI" id="CHEBI:597326"/>
    </cofactor>
</comment>
<dbReference type="PRINTS" id="PR01179">
    <property type="entry name" value="ODADCRBXLASE"/>
</dbReference>
<keyword evidence="5" id="KW-0456">Lyase</keyword>
<dbReference type="GO" id="GO:0004586">
    <property type="term" value="F:ornithine decarboxylase activity"/>
    <property type="evidence" value="ECO:0007669"/>
    <property type="project" value="TreeGrafter"/>
</dbReference>
<evidence type="ECO:0000256" key="7">
    <source>
        <dbReference type="PIRSR" id="PIRSR600183-50"/>
    </source>
</evidence>
<dbReference type="OrthoDB" id="5034579at2759"/>
<gene>
    <name evidence="9" type="primary">ODC1_3</name>
    <name evidence="9" type="ORF">AVEN_75383_1</name>
</gene>
<dbReference type="InterPro" id="IPR022644">
    <property type="entry name" value="De-COase2_N"/>
</dbReference>
<keyword evidence="10" id="KW-1185">Reference proteome</keyword>
<dbReference type="PANTHER" id="PTHR11482:SF6">
    <property type="entry name" value="ORNITHINE DECARBOXYLASE 1-RELATED"/>
    <property type="match status" value="1"/>
</dbReference>
<dbReference type="InterPro" id="IPR009006">
    <property type="entry name" value="Ala_racemase/Decarboxylase_C"/>
</dbReference>
<dbReference type="AlphaFoldDB" id="A0A4Y2HXP8"/>
<evidence type="ECO:0000256" key="5">
    <source>
        <dbReference type="ARBA" id="ARBA00023239"/>
    </source>
</evidence>
<feature type="modified residue" description="N6-(pyridoxal phosphate)lysine" evidence="7">
    <location>
        <position position="29"/>
    </location>
</feature>
<dbReference type="GO" id="GO:0005737">
    <property type="term" value="C:cytoplasm"/>
    <property type="evidence" value="ECO:0007669"/>
    <property type="project" value="TreeGrafter"/>
</dbReference>
<evidence type="ECO:0000313" key="9">
    <source>
        <dbReference type="EMBL" id="GBM69736.1"/>
    </source>
</evidence>
<dbReference type="SUPFAM" id="SSF51419">
    <property type="entry name" value="PLP-binding barrel"/>
    <property type="match status" value="1"/>
</dbReference>
<feature type="active site" description="Proton donor" evidence="7">
    <location>
        <position position="312"/>
    </location>
</feature>
<comment type="similarity">
    <text evidence="2">Belongs to the Orn/Lys/Arg decarboxylase class-II family.</text>
</comment>
<sequence length="393" mass="44233">MILDIDDVFEKVKNWKEKMPRVDIYYAMKCNTDRVLLQTLAALNVGFDCASQFEIETILSLGVSADRIVYANTCKGFSHLRRAADLKVEMMTFDSESELIKIKQLCPSAKLLLRLYVCAVSGKLRMNQKFGCDESEVPCLLEAALKHNLSVIGVSFHIGCRIQDPDEYATAIAMCRQTFDIAEKKGIIMYVLDIGGGFPGFIISRNHSTETSFSDIARAVNQAIEKHFPPDGALKIIAEPGRYIVSSAFTLCSKIIGKKRRFVDNEEDIIYIINEGVYGLFLNTIFHRVRPVIKEMSPSSNTKRSSIWGQSCDPIDLIMKKCMLPELHVGDWIVFEEMGAYTTACSTTFNGFEKTRVKRVASRRTLSELEKIAGSKLSQILHAEVHLKESENK</sequence>
<comment type="function">
    <text evidence="6">Catalyzes the first and rate-limiting step of polyamine biosynthesis that converts ornithine into putrescine, which is the precursor for the polyamines, spermidine and spermine. Polyamines are essential for cell proliferation and are implicated in cellular processes, ranging from DNA replication to apoptosis.</text>
</comment>
<evidence type="ECO:0000256" key="6">
    <source>
        <dbReference type="ARBA" id="ARBA00037173"/>
    </source>
</evidence>
<dbReference type="EMBL" id="BGPR01002211">
    <property type="protein sequence ID" value="GBM69736.1"/>
    <property type="molecule type" value="Genomic_DNA"/>
</dbReference>
<feature type="domain" description="Orn/DAP/Arg decarboxylase 2 N-terminal" evidence="8">
    <location>
        <begin position="6"/>
        <end position="246"/>
    </location>
</feature>
<evidence type="ECO:0000256" key="4">
    <source>
        <dbReference type="ARBA" id="ARBA00023115"/>
    </source>
</evidence>
<evidence type="ECO:0000313" key="10">
    <source>
        <dbReference type="Proteomes" id="UP000499080"/>
    </source>
</evidence>
<dbReference type="PANTHER" id="PTHR11482">
    <property type="entry name" value="ARGININE/DIAMINOPIMELATE/ORNITHINE DECARBOXYLASE"/>
    <property type="match status" value="1"/>
</dbReference>
<dbReference type="Proteomes" id="UP000499080">
    <property type="component" value="Unassembled WGS sequence"/>
</dbReference>
<dbReference type="FunFam" id="3.20.20.10:FF:000005">
    <property type="entry name" value="Ornithine decarboxylase"/>
    <property type="match status" value="1"/>
</dbReference>
<dbReference type="InterPro" id="IPR000183">
    <property type="entry name" value="Orn/DAP/Arg_de-COase"/>
</dbReference>
<evidence type="ECO:0000256" key="2">
    <source>
        <dbReference type="ARBA" id="ARBA00008872"/>
    </source>
</evidence>
<dbReference type="PRINTS" id="PR01182">
    <property type="entry name" value="ORNDCRBXLASE"/>
</dbReference>
<dbReference type="Pfam" id="PF02784">
    <property type="entry name" value="Orn_Arg_deC_N"/>
    <property type="match status" value="1"/>
</dbReference>
<dbReference type="InterPro" id="IPR029066">
    <property type="entry name" value="PLP-binding_barrel"/>
</dbReference>
<keyword evidence="4" id="KW-0620">Polyamine biosynthesis</keyword>
<protein>
    <submittedName>
        <fullName evidence="9">Ornithine decarboxylase</fullName>
    </submittedName>
</protein>
<dbReference type="Gene3D" id="3.20.20.10">
    <property type="entry name" value="Alanine racemase"/>
    <property type="match status" value="1"/>
</dbReference>
<evidence type="ECO:0000256" key="1">
    <source>
        <dbReference type="ARBA" id="ARBA00001933"/>
    </source>
</evidence>
<organism evidence="9 10">
    <name type="scientific">Araneus ventricosus</name>
    <name type="common">Orbweaver spider</name>
    <name type="synonym">Epeira ventricosa</name>
    <dbReference type="NCBI Taxonomy" id="182803"/>
    <lineage>
        <taxon>Eukaryota</taxon>
        <taxon>Metazoa</taxon>
        <taxon>Ecdysozoa</taxon>
        <taxon>Arthropoda</taxon>
        <taxon>Chelicerata</taxon>
        <taxon>Arachnida</taxon>
        <taxon>Araneae</taxon>
        <taxon>Araneomorphae</taxon>
        <taxon>Entelegynae</taxon>
        <taxon>Araneoidea</taxon>
        <taxon>Araneidae</taxon>
        <taxon>Araneus</taxon>
    </lineage>
</organism>
<keyword evidence="3 7" id="KW-0663">Pyridoxal phosphate</keyword>
<evidence type="ECO:0000256" key="3">
    <source>
        <dbReference type="ARBA" id="ARBA00022898"/>
    </source>
</evidence>
<dbReference type="GO" id="GO:0033387">
    <property type="term" value="P:putrescine biosynthetic process from arginine, via ornithine"/>
    <property type="evidence" value="ECO:0007669"/>
    <property type="project" value="TreeGrafter"/>
</dbReference>
<dbReference type="Gene3D" id="2.40.37.10">
    <property type="entry name" value="Lyase, Ornithine Decarboxylase, Chain A, domain 1"/>
    <property type="match status" value="1"/>
</dbReference>
<dbReference type="SUPFAM" id="SSF50621">
    <property type="entry name" value="Alanine racemase C-terminal domain-like"/>
    <property type="match status" value="1"/>
</dbReference>
<name>A0A4Y2HXP8_ARAVE</name>
<dbReference type="InterPro" id="IPR002433">
    <property type="entry name" value="Orn_de-COase"/>
</dbReference>
<dbReference type="CDD" id="cd00622">
    <property type="entry name" value="PLPDE_III_ODC"/>
    <property type="match status" value="1"/>
</dbReference>